<evidence type="ECO:0000256" key="1">
    <source>
        <dbReference type="SAM" id="MobiDB-lite"/>
    </source>
</evidence>
<organism evidence="2 3">
    <name type="scientific">Boletus edulis BED1</name>
    <dbReference type="NCBI Taxonomy" id="1328754"/>
    <lineage>
        <taxon>Eukaryota</taxon>
        <taxon>Fungi</taxon>
        <taxon>Dikarya</taxon>
        <taxon>Basidiomycota</taxon>
        <taxon>Agaricomycotina</taxon>
        <taxon>Agaricomycetes</taxon>
        <taxon>Agaricomycetidae</taxon>
        <taxon>Boletales</taxon>
        <taxon>Boletineae</taxon>
        <taxon>Boletaceae</taxon>
        <taxon>Boletoideae</taxon>
        <taxon>Boletus</taxon>
    </lineage>
</organism>
<feature type="region of interest" description="Disordered" evidence="1">
    <location>
        <begin position="1"/>
        <end position="20"/>
    </location>
</feature>
<proteinExistence type="predicted"/>
<dbReference type="Proteomes" id="UP001194468">
    <property type="component" value="Unassembled WGS sequence"/>
</dbReference>
<reference evidence="2" key="1">
    <citation type="submission" date="2019-10" db="EMBL/GenBank/DDBJ databases">
        <authorList>
            <consortium name="DOE Joint Genome Institute"/>
            <person name="Kuo A."/>
            <person name="Miyauchi S."/>
            <person name="Kiss E."/>
            <person name="Drula E."/>
            <person name="Kohler A."/>
            <person name="Sanchez-Garcia M."/>
            <person name="Andreopoulos B."/>
            <person name="Barry K.W."/>
            <person name="Bonito G."/>
            <person name="Buee M."/>
            <person name="Carver A."/>
            <person name="Chen C."/>
            <person name="Cichocki N."/>
            <person name="Clum A."/>
            <person name="Culley D."/>
            <person name="Crous P.W."/>
            <person name="Fauchery L."/>
            <person name="Girlanda M."/>
            <person name="Hayes R."/>
            <person name="Keri Z."/>
            <person name="LaButti K."/>
            <person name="Lipzen A."/>
            <person name="Lombard V."/>
            <person name="Magnuson J."/>
            <person name="Maillard F."/>
            <person name="Morin E."/>
            <person name="Murat C."/>
            <person name="Nolan M."/>
            <person name="Ohm R."/>
            <person name="Pangilinan J."/>
            <person name="Pereira M."/>
            <person name="Perotto S."/>
            <person name="Peter M."/>
            <person name="Riley R."/>
            <person name="Sitrit Y."/>
            <person name="Stielow B."/>
            <person name="Szollosi G."/>
            <person name="Zifcakova L."/>
            <person name="Stursova M."/>
            <person name="Spatafora J.W."/>
            <person name="Tedersoo L."/>
            <person name="Vaario L.-M."/>
            <person name="Yamada A."/>
            <person name="Yan M."/>
            <person name="Wang P."/>
            <person name="Xu J."/>
            <person name="Bruns T."/>
            <person name="Baldrian P."/>
            <person name="Vilgalys R."/>
            <person name="Henrissat B."/>
            <person name="Grigoriev I.V."/>
            <person name="Hibbett D."/>
            <person name="Nagy L.G."/>
            <person name="Martin F.M."/>
        </authorList>
    </citation>
    <scope>NUCLEOTIDE SEQUENCE</scope>
    <source>
        <strain evidence="2">BED1</strain>
    </source>
</reference>
<keyword evidence="3" id="KW-1185">Reference proteome</keyword>
<gene>
    <name evidence="2" type="ORF">L210DRAFT_3548809</name>
</gene>
<name>A0AAD4BQ32_BOLED</name>
<accession>A0AAD4BQ32</accession>
<dbReference type="EMBL" id="WHUW01000021">
    <property type="protein sequence ID" value="KAF8436634.1"/>
    <property type="molecule type" value="Genomic_DNA"/>
</dbReference>
<sequence length="95" mass="10387">MEGTGPNVTSCKQAGHRQQRSGCKLCLAVRVVMVEIAIEGFLCQFVPLLYMFPAHEFDAACSPSAGIQDDELEHEALNNSRRSFEPLRLAYAASG</sequence>
<evidence type="ECO:0000313" key="3">
    <source>
        <dbReference type="Proteomes" id="UP001194468"/>
    </source>
</evidence>
<evidence type="ECO:0000313" key="2">
    <source>
        <dbReference type="EMBL" id="KAF8436634.1"/>
    </source>
</evidence>
<comment type="caution">
    <text evidence="2">The sequence shown here is derived from an EMBL/GenBank/DDBJ whole genome shotgun (WGS) entry which is preliminary data.</text>
</comment>
<protein>
    <submittedName>
        <fullName evidence="2">Uncharacterized protein</fullName>
    </submittedName>
</protein>
<reference evidence="2" key="2">
    <citation type="journal article" date="2020" name="Nat. Commun.">
        <title>Large-scale genome sequencing of mycorrhizal fungi provides insights into the early evolution of symbiotic traits.</title>
        <authorList>
            <person name="Miyauchi S."/>
            <person name="Kiss E."/>
            <person name="Kuo A."/>
            <person name="Drula E."/>
            <person name="Kohler A."/>
            <person name="Sanchez-Garcia M."/>
            <person name="Morin E."/>
            <person name="Andreopoulos B."/>
            <person name="Barry K.W."/>
            <person name="Bonito G."/>
            <person name="Buee M."/>
            <person name="Carver A."/>
            <person name="Chen C."/>
            <person name="Cichocki N."/>
            <person name="Clum A."/>
            <person name="Culley D."/>
            <person name="Crous P.W."/>
            <person name="Fauchery L."/>
            <person name="Girlanda M."/>
            <person name="Hayes R.D."/>
            <person name="Keri Z."/>
            <person name="LaButti K."/>
            <person name="Lipzen A."/>
            <person name="Lombard V."/>
            <person name="Magnuson J."/>
            <person name="Maillard F."/>
            <person name="Murat C."/>
            <person name="Nolan M."/>
            <person name="Ohm R.A."/>
            <person name="Pangilinan J."/>
            <person name="Pereira M.F."/>
            <person name="Perotto S."/>
            <person name="Peter M."/>
            <person name="Pfister S."/>
            <person name="Riley R."/>
            <person name="Sitrit Y."/>
            <person name="Stielow J.B."/>
            <person name="Szollosi G."/>
            <person name="Zifcakova L."/>
            <person name="Stursova M."/>
            <person name="Spatafora J.W."/>
            <person name="Tedersoo L."/>
            <person name="Vaario L.M."/>
            <person name="Yamada A."/>
            <person name="Yan M."/>
            <person name="Wang P."/>
            <person name="Xu J."/>
            <person name="Bruns T."/>
            <person name="Baldrian P."/>
            <person name="Vilgalys R."/>
            <person name="Dunand C."/>
            <person name="Henrissat B."/>
            <person name="Grigoriev I.V."/>
            <person name="Hibbett D."/>
            <person name="Nagy L.G."/>
            <person name="Martin F.M."/>
        </authorList>
    </citation>
    <scope>NUCLEOTIDE SEQUENCE</scope>
    <source>
        <strain evidence="2">BED1</strain>
    </source>
</reference>
<feature type="compositionally biased region" description="Polar residues" evidence="1">
    <location>
        <begin position="1"/>
        <end position="12"/>
    </location>
</feature>
<dbReference type="AlphaFoldDB" id="A0AAD4BQ32"/>